<gene>
    <name evidence="2" type="ORF">HGM15179_016858</name>
</gene>
<feature type="region of interest" description="Disordered" evidence="1">
    <location>
        <begin position="49"/>
        <end position="175"/>
    </location>
</feature>
<feature type="compositionally biased region" description="Polar residues" evidence="1">
    <location>
        <begin position="49"/>
        <end position="61"/>
    </location>
</feature>
<proteinExistence type="predicted"/>
<evidence type="ECO:0000313" key="3">
    <source>
        <dbReference type="Proteomes" id="UP000796761"/>
    </source>
</evidence>
<sequence>MSNLASGTARDPGAATANLGIPAQTGTPNSQYPIHPCPLAFQMKSILSSPSPSTVRVSQELQAPLGSPSPCRGCTDLEPTIRKPPKTREKKEEKGRRRKKKGEEGRRKKKEEEGRRKTKEEEGRRREKKEEEGRRGKKEEEGRRKKKKAKKEQLTSTLKSPSRLTHITTHQNPKN</sequence>
<accession>A0A8K1G1V2</accession>
<evidence type="ECO:0000313" key="2">
    <source>
        <dbReference type="EMBL" id="TRZ10244.1"/>
    </source>
</evidence>
<name>A0A8K1G1V2_9PASS</name>
<keyword evidence="3" id="KW-1185">Reference proteome</keyword>
<organism evidence="2 3">
    <name type="scientific">Zosterops borbonicus</name>
    <dbReference type="NCBI Taxonomy" id="364589"/>
    <lineage>
        <taxon>Eukaryota</taxon>
        <taxon>Metazoa</taxon>
        <taxon>Chordata</taxon>
        <taxon>Craniata</taxon>
        <taxon>Vertebrata</taxon>
        <taxon>Euteleostomi</taxon>
        <taxon>Archelosauria</taxon>
        <taxon>Archosauria</taxon>
        <taxon>Dinosauria</taxon>
        <taxon>Saurischia</taxon>
        <taxon>Theropoda</taxon>
        <taxon>Coelurosauria</taxon>
        <taxon>Aves</taxon>
        <taxon>Neognathae</taxon>
        <taxon>Neoaves</taxon>
        <taxon>Telluraves</taxon>
        <taxon>Australaves</taxon>
        <taxon>Passeriformes</taxon>
        <taxon>Sylvioidea</taxon>
        <taxon>Zosteropidae</taxon>
        <taxon>Zosterops</taxon>
    </lineage>
</organism>
<dbReference type="EMBL" id="SWJQ01000901">
    <property type="protein sequence ID" value="TRZ10244.1"/>
    <property type="molecule type" value="Genomic_DNA"/>
</dbReference>
<comment type="caution">
    <text evidence="2">The sequence shown here is derived from an EMBL/GenBank/DDBJ whole genome shotgun (WGS) entry which is preliminary data.</text>
</comment>
<dbReference type="Proteomes" id="UP000796761">
    <property type="component" value="Unassembled WGS sequence"/>
</dbReference>
<protein>
    <submittedName>
        <fullName evidence="2">Uncharacterized protein</fullName>
    </submittedName>
</protein>
<evidence type="ECO:0000256" key="1">
    <source>
        <dbReference type="SAM" id="MobiDB-lite"/>
    </source>
</evidence>
<feature type="region of interest" description="Disordered" evidence="1">
    <location>
        <begin position="1"/>
        <end position="36"/>
    </location>
</feature>
<feature type="compositionally biased region" description="Basic and acidic residues" evidence="1">
    <location>
        <begin position="86"/>
        <end position="143"/>
    </location>
</feature>
<feature type="compositionally biased region" description="Polar residues" evidence="1">
    <location>
        <begin position="154"/>
        <end position="175"/>
    </location>
</feature>
<dbReference type="AlphaFoldDB" id="A0A8K1G1V2"/>
<reference evidence="2" key="1">
    <citation type="submission" date="2019-04" db="EMBL/GenBank/DDBJ databases">
        <title>Genome assembly of Zosterops borbonicus 15179.</title>
        <authorList>
            <person name="Leroy T."/>
            <person name="Anselmetti Y."/>
            <person name="Tilak M.-K."/>
            <person name="Nabholz B."/>
        </authorList>
    </citation>
    <scope>NUCLEOTIDE SEQUENCE</scope>
    <source>
        <strain evidence="2">HGM_15179</strain>
        <tissue evidence="2">Muscle</tissue>
    </source>
</reference>